<dbReference type="Gene3D" id="2.30.30.1020">
    <property type="entry name" value="CCR4-NOT complex subunit 2/3/5, C-terminal domain"/>
    <property type="match status" value="1"/>
</dbReference>
<feature type="compositionally biased region" description="Polar residues" evidence="4">
    <location>
        <begin position="131"/>
        <end position="140"/>
    </location>
</feature>
<proteinExistence type="inferred from homology"/>
<feature type="compositionally biased region" description="Polar residues" evidence="4">
    <location>
        <begin position="75"/>
        <end position="90"/>
    </location>
</feature>
<feature type="compositionally biased region" description="Low complexity" evidence="4">
    <location>
        <begin position="47"/>
        <end position="74"/>
    </location>
</feature>
<evidence type="ECO:0000259" key="5">
    <source>
        <dbReference type="Pfam" id="PF04153"/>
    </source>
</evidence>
<dbReference type="InterPro" id="IPR040168">
    <property type="entry name" value="Not2/3/5"/>
</dbReference>
<accession>A0AAV9Y006</accession>
<dbReference type="GO" id="GO:0030015">
    <property type="term" value="C:CCR4-NOT core complex"/>
    <property type="evidence" value="ECO:0007669"/>
    <property type="project" value="InterPro"/>
</dbReference>
<dbReference type="Proteomes" id="UP001311799">
    <property type="component" value="Unassembled WGS sequence"/>
</dbReference>
<dbReference type="Pfam" id="PF04153">
    <property type="entry name" value="NOT2_3_5_C"/>
    <property type="match status" value="1"/>
</dbReference>
<reference evidence="6 7" key="1">
    <citation type="submission" date="2023-10" db="EMBL/GenBank/DDBJ databases">
        <title>Comparative genomics analysis reveals potential genetic determinants of host preference in Cryptosporidium xiaoi.</title>
        <authorList>
            <person name="Xiao L."/>
            <person name="Li J."/>
        </authorList>
    </citation>
    <scope>NUCLEOTIDE SEQUENCE [LARGE SCALE GENOMIC DNA]</scope>
    <source>
        <strain evidence="6 7">52996</strain>
    </source>
</reference>
<dbReference type="EMBL" id="JAWDEY010000035">
    <property type="protein sequence ID" value="KAK6588031.1"/>
    <property type="molecule type" value="Genomic_DNA"/>
</dbReference>
<evidence type="ECO:0000256" key="4">
    <source>
        <dbReference type="SAM" id="MobiDB-lite"/>
    </source>
</evidence>
<dbReference type="AlphaFoldDB" id="A0AAV9Y006"/>
<keyword evidence="2" id="KW-0805">Transcription regulation</keyword>
<organism evidence="6 7">
    <name type="scientific">Cryptosporidium xiaoi</name>
    <dbReference type="NCBI Taxonomy" id="659607"/>
    <lineage>
        <taxon>Eukaryota</taxon>
        <taxon>Sar</taxon>
        <taxon>Alveolata</taxon>
        <taxon>Apicomplexa</taxon>
        <taxon>Conoidasida</taxon>
        <taxon>Coccidia</taxon>
        <taxon>Eucoccidiorida</taxon>
        <taxon>Eimeriorina</taxon>
        <taxon>Cryptosporidiidae</taxon>
        <taxon>Cryptosporidium</taxon>
    </lineage>
</organism>
<dbReference type="InterPro" id="IPR007282">
    <property type="entry name" value="NOT2/3/5_C"/>
</dbReference>
<comment type="similarity">
    <text evidence="1">Belongs to the CNOT2/3/5 family.</text>
</comment>
<feature type="compositionally biased region" description="Low complexity" evidence="4">
    <location>
        <begin position="118"/>
        <end position="130"/>
    </location>
</feature>
<evidence type="ECO:0000313" key="7">
    <source>
        <dbReference type="Proteomes" id="UP001311799"/>
    </source>
</evidence>
<feature type="region of interest" description="Disordered" evidence="4">
    <location>
        <begin position="118"/>
        <end position="187"/>
    </location>
</feature>
<feature type="region of interest" description="Disordered" evidence="4">
    <location>
        <begin position="439"/>
        <end position="462"/>
    </location>
</feature>
<protein>
    <recommendedName>
        <fullName evidence="5">NOT2/NOT3/NOT5 C-terminal domain-containing protein</fullName>
    </recommendedName>
</protein>
<evidence type="ECO:0000313" key="6">
    <source>
        <dbReference type="EMBL" id="KAK6588031.1"/>
    </source>
</evidence>
<evidence type="ECO:0000256" key="1">
    <source>
        <dbReference type="ARBA" id="ARBA00007682"/>
    </source>
</evidence>
<dbReference type="InterPro" id="IPR038635">
    <property type="entry name" value="CCR4-NOT_su2/3/5_C_sf"/>
</dbReference>
<feature type="region of interest" description="Disordered" evidence="4">
    <location>
        <begin position="1"/>
        <end position="98"/>
    </location>
</feature>
<sequence>MDTLKKTRVGSSSNDHESQNGRNGHSGSRYFSKGRRSPSQIGGGNIIAGVSSNNNNIGNNDISNNKETNNNGSNRKSGTIETGDLMNSTSNGGGKNIGNGKINVKIGNGNNANNKNNIGNINANNKGNGVSVSRNINSNMNIGDNRGSNNNRSNSGIGSSSSSISKISGINSNRNSNNASIGSKGNNDIVNVCNNRNSSDNNIGNNDISNNINSIYGDDITSDNKLTLEEILFETTPQAVRYNRTNYGLMGILNVIRMKDSDLNILALGTDLTTLGLNLNSSECLYLNFDSPWNTSKSNQTNPEYNEYIQAFANSPPAVTQMIGLKSSYVQKFSLETLFYIFYNMPQDLLQGFASVELCNRGWLYYPNSYLWYCKPQKDERKGEWHIFDVKKWKRIPVKDVPKEELLGIDDIRPSVEEGVRIHSKWIQEQNHIYQLVQQQMQQASSGNNDNSSGNSNDNVGISNINNNCIEVNSGINSNNNSNDNNNGNNNDSVNGTYFKIFEKQKNNVNITNHLGETTIGYNRNNNPHRIPHQTTMNQTIHGINNTVNQRTSQRLNTDLQNK</sequence>
<feature type="compositionally biased region" description="Low complexity" evidence="4">
    <location>
        <begin position="141"/>
        <end position="187"/>
    </location>
</feature>
<gene>
    <name evidence="6" type="ORF">RS030_71063</name>
</gene>
<dbReference type="PANTHER" id="PTHR23326">
    <property type="entry name" value="CCR4 NOT-RELATED"/>
    <property type="match status" value="1"/>
</dbReference>
<name>A0AAV9Y006_9CRYT</name>
<comment type="caution">
    <text evidence="6">The sequence shown here is derived from an EMBL/GenBank/DDBJ whole genome shotgun (WGS) entry which is preliminary data.</text>
</comment>
<keyword evidence="3" id="KW-0804">Transcription</keyword>
<evidence type="ECO:0000256" key="3">
    <source>
        <dbReference type="ARBA" id="ARBA00023163"/>
    </source>
</evidence>
<evidence type="ECO:0000256" key="2">
    <source>
        <dbReference type="ARBA" id="ARBA00023015"/>
    </source>
</evidence>
<feature type="domain" description="NOT2/NOT3/NOT5 C-terminal" evidence="5">
    <location>
        <begin position="288"/>
        <end position="399"/>
    </location>
</feature>
<keyword evidence="7" id="KW-1185">Reference proteome</keyword>
<dbReference type="GO" id="GO:0006355">
    <property type="term" value="P:regulation of DNA-templated transcription"/>
    <property type="evidence" value="ECO:0007669"/>
    <property type="project" value="InterPro"/>
</dbReference>